<feature type="compositionally biased region" description="Basic and acidic residues" evidence="3">
    <location>
        <begin position="28"/>
        <end position="43"/>
    </location>
</feature>
<dbReference type="STRING" id="1802229.A2401_00735"/>
<dbReference type="EMBL" id="MHPP01000024">
    <property type="protein sequence ID" value="OGZ84040.1"/>
    <property type="molecule type" value="Genomic_DNA"/>
</dbReference>
<evidence type="ECO:0000313" key="5">
    <source>
        <dbReference type="EMBL" id="OGZ84040.1"/>
    </source>
</evidence>
<dbReference type="SUPFAM" id="SSF69593">
    <property type="entry name" value="Glycerol-3-phosphate (1)-acyltransferase"/>
    <property type="match status" value="1"/>
</dbReference>
<dbReference type="CDD" id="cd07989">
    <property type="entry name" value="LPLAT_AGPAT-like"/>
    <property type="match status" value="1"/>
</dbReference>
<accession>A0A1G2JCA0</accession>
<name>A0A1G2JCA0_9BACT</name>
<feature type="domain" description="Phospholipid/glycerol acyltransferase" evidence="4">
    <location>
        <begin position="113"/>
        <end position="267"/>
    </location>
</feature>
<feature type="region of interest" description="Disordered" evidence="3">
    <location>
        <begin position="1"/>
        <end position="43"/>
    </location>
</feature>
<evidence type="ECO:0000259" key="4">
    <source>
        <dbReference type="Pfam" id="PF01553"/>
    </source>
</evidence>
<dbReference type="GO" id="GO:0006654">
    <property type="term" value="P:phosphatidic acid biosynthetic process"/>
    <property type="evidence" value="ECO:0007669"/>
    <property type="project" value="TreeGrafter"/>
</dbReference>
<keyword evidence="1" id="KW-0808">Transferase</keyword>
<proteinExistence type="predicted"/>
<protein>
    <recommendedName>
        <fullName evidence="4">Phospholipid/glycerol acyltransferase domain-containing protein</fullName>
    </recommendedName>
</protein>
<keyword evidence="2" id="KW-0012">Acyltransferase</keyword>
<evidence type="ECO:0000256" key="3">
    <source>
        <dbReference type="SAM" id="MobiDB-lite"/>
    </source>
</evidence>
<dbReference type="PANTHER" id="PTHR10434">
    <property type="entry name" value="1-ACYL-SN-GLYCEROL-3-PHOSPHATE ACYLTRANSFERASE"/>
    <property type="match status" value="1"/>
</dbReference>
<dbReference type="AlphaFoldDB" id="A0A1G2JCA0"/>
<dbReference type="Pfam" id="PF01553">
    <property type="entry name" value="Acyltransferase"/>
    <property type="match status" value="1"/>
</dbReference>
<organism evidence="5 6">
    <name type="scientific">Candidatus Staskawiczbacteria bacterium RIFOXYC1_FULL_38_18</name>
    <dbReference type="NCBI Taxonomy" id="1802229"/>
    <lineage>
        <taxon>Bacteria</taxon>
        <taxon>Candidatus Staskawicziibacteriota</taxon>
    </lineage>
</organism>
<dbReference type="PANTHER" id="PTHR10434:SF40">
    <property type="entry name" value="1-ACYL-SN-GLYCEROL-3-PHOSPHATE ACYLTRANSFERASE"/>
    <property type="match status" value="1"/>
</dbReference>
<dbReference type="Proteomes" id="UP000177751">
    <property type="component" value="Unassembled WGS sequence"/>
</dbReference>
<dbReference type="InterPro" id="IPR002123">
    <property type="entry name" value="Plipid/glycerol_acylTrfase"/>
</dbReference>
<evidence type="ECO:0000256" key="1">
    <source>
        <dbReference type="ARBA" id="ARBA00022679"/>
    </source>
</evidence>
<evidence type="ECO:0000313" key="6">
    <source>
        <dbReference type="Proteomes" id="UP000177751"/>
    </source>
</evidence>
<comment type="caution">
    <text evidence="5">The sequence shown here is derived from an EMBL/GenBank/DDBJ whole genome shotgun (WGS) entry which is preliminary data.</text>
</comment>
<feature type="compositionally biased region" description="Basic and acidic residues" evidence="3">
    <location>
        <begin position="1"/>
        <end position="17"/>
    </location>
</feature>
<gene>
    <name evidence="5" type="ORF">A2401_00735</name>
</gene>
<sequence length="343" mass="39228">MESEEHFLEEGFKKSEIEAGQEIFSGNKPEKTGEKTAQERPEEIEQKIKKLKQGIGRAVDEKKLTPEPLEDAQQRIGKVKAYQDKYLPDYLCDRKKGIIGEAITYFWTRGLKFEIEGRENLPEKGPFLVVCNHFGLEGDALAKTFKDYDLHLVVAKEVWWNSNPVIRWVLKKLKTIPIEESLANISEEDKEASLKRQGKEGKRAFRKIIDREKQGGTAMNAEFVRQAVAALSRGDTVGIFPEGLWLNPELPKIREKQEMKQGYRGIELVAGQYKKLTGEELSIIPTAFVEDRTTGKKKLVIKDPVRLSENDSRLNDTDWCMAHVAGMLPESQRGYYKETAIER</sequence>
<reference evidence="5 6" key="1">
    <citation type="journal article" date="2016" name="Nat. Commun.">
        <title>Thousands of microbial genomes shed light on interconnected biogeochemical processes in an aquifer system.</title>
        <authorList>
            <person name="Anantharaman K."/>
            <person name="Brown C.T."/>
            <person name="Hug L.A."/>
            <person name="Sharon I."/>
            <person name="Castelle C.J."/>
            <person name="Probst A.J."/>
            <person name="Thomas B.C."/>
            <person name="Singh A."/>
            <person name="Wilkins M.J."/>
            <person name="Karaoz U."/>
            <person name="Brodie E.L."/>
            <person name="Williams K.H."/>
            <person name="Hubbard S.S."/>
            <person name="Banfield J.F."/>
        </authorList>
    </citation>
    <scope>NUCLEOTIDE SEQUENCE [LARGE SCALE GENOMIC DNA]</scope>
</reference>
<evidence type="ECO:0000256" key="2">
    <source>
        <dbReference type="ARBA" id="ARBA00023315"/>
    </source>
</evidence>
<dbReference type="GO" id="GO:0003841">
    <property type="term" value="F:1-acylglycerol-3-phosphate O-acyltransferase activity"/>
    <property type="evidence" value="ECO:0007669"/>
    <property type="project" value="TreeGrafter"/>
</dbReference>